<dbReference type="Pfam" id="PF04381">
    <property type="entry name" value="RdgC"/>
    <property type="match status" value="1"/>
</dbReference>
<dbReference type="NCBIfam" id="NF001462">
    <property type="entry name" value="PRK00321.1-3"/>
    <property type="match status" value="1"/>
</dbReference>
<dbReference type="PANTHER" id="PTHR38103">
    <property type="entry name" value="RECOMBINATION-ASSOCIATED PROTEIN RDGC"/>
    <property type="match status" value="1"/>
</dbReference>
<dbReference type="GO" id="GO:0000018">
    <property type="term" value="P:regulation of DNA recombination"/>
    <property type="evidence" value="ECO:0007669"/>
    <property type="project" value="TreeGrafter"/>
</dbReference>
<dbReference type="HAMAP" id="MF_00194">
    <property type="entry name" value="RdgC"/>
    <property type="match status" value="1"/>
</dbReference>
<evidence type="ECO:0000256" key="2">
    <source>
        <dbReference type="ARBA" id="ARBA00022490"/>
    </source>
</evidence>
<keyword evidence="3" id="KW-0233">DNA recombination</keyword>
<evidence type="ECO:0000313" key="4">
    <source>
        <dbReference type="EMBL" id="PJE80035.1"/>
    </source>
</evidence>
<dbReference type="PANTHER" id="PTHR38103:SF1">
    <property type="entry name" value="RECOMBINATION-ASSOCIATED PROTEIN RDGC"/>
    <property type="match status" value="1"/>
</dbReference>
<dbReference type="NCBIfam" id="NF001464">
    <property type="entry name" value="PRK00321.1-5"/>
    <property type="match status" value="1"/>
</dbReference>
<dbReference type="EMBL" id="NSIT01000035">
    <property type="protein sequence ID" value="PJE80035.1"/>
    <property type="molecule type" value="Genomic_DNA"/>
</dbReference>
<comment type="subcellular location">
    <subcellularLocation>
        <location evidence="1">Cytoplasm</location>
        <location evidence="1">Nucleoid</location>
    </subcellularLocation>
</comment>
<evidence type="ECO:0000256" key="3">
    <source>
        <dbReference type="ARBA" id="ARBA00023172"/>
    </source>
</evidence>
<evidence type="ECO:0000256" key="1">
    <source>
        <dbReference type="ARBA" id="ARBA00004453"/>
    </source>
</evidence>
<keyword evidence="2" id="KW-0963">Cytoplasm</keyword>
<dbReference type="AlphaFoldDB" id="A0A2H9T9U9"/>
<sequence length="326" mass="37010">MWFKNLIFYRFQQPFTTSQEELELLLQKKAFHKCGTQDIQSYGWVSPMGRHGKMLSLVSGDCLLLTAHKEEKILPASVIREAVEEKADAIEQEEDRIVSSREKRALKEDVTMTLLPRAFSRSQNISAYIDTQDQWLVVDAASFKKAEEFTSFLRDTLGSLPVVNLSFKNTPSWYMTQWLIQKNLPQSFELGDECELREPGDDGGKIKANRQELTSAEIMGHLDAGKQVSKLALNWEDSLTYVLCDDLVIRKMKFTDTIATELDNTQAETAEEQLDADFSLMSLTFRNLLSSTVKVLGSIQPLKDHETIKDIAFNTTLSDPKNPVLS</sequence>
<dbReference type="GO" id="GO:0003690">
    <property type="term" value="F:double-stranded DNA binding"/>
    <property type="evidence" value="ECO:0007669"/>
    <property type="project" value="TreeGrafter"/>
</dbReference>
<dbReference type="InterPro" id="IPR007476">
    <property type="entry name" value="RdgC"/>
</dbReference>
<reference evidence="4" key="1">
    <citation type="journal article" date="2017" name="Appl. Environ. Microbiol.">
        <title>Molecular characterization of an Endozoicomonas-like organism causing infection in king scallop Pecten maximus L.</title>
        <authorList>
            <person name="Cano I."/>
            <person name="van Aerle R."/>
            <person name="Ross S."/>
            <person name="Verner-Jeffreys D.W."/>
            <person name="Paley R.K."/>
            <person name="Rimmer G."/>
            <person name="Ryder D."/>
            <person name="Hooper P."/>
            <person name="Stone D."/>
            <person name="Feist S.W."/>
        </authorList>
    </citation>
    <scope>NUCLEOTIDE SEQUENCE</scope>
</reference>
<gene>
    <name evidence="4" type="primary">rdgC</name>
    <name evidence="4" type="ORF">CI610_00974</name>
</gene>
<name>A0A2H9T9U9_9ZZZZ</name>
<accession>A0A2H9T9U9</accession>
<dbReference type="GO" id="GO:0043590">
    <property type="term" value="C:bacterial nucleoid"/>
    <property type="evidence" value="ECO:0007669"/>
    <property type="project" value="TreeGrafter"/>
</dbReference>
<organism evidence="4">
    <name type="scientific">invertebrate metagenome</name>
    <dbReference type="NCBI Taxonomy" id="1711999"/>
    <lineage>
        <taxon>unclassified sequences</taxon>
        <taxon>metagenomes</taxon>
        <taxon>organismal metagenomes</taxon>
    </lineage>
</organism>
<protein>
    <submittedName>
        <fullName evidence="4">Recombination-associated protein RdgC</fullName>
    </submittedName>
</protein>
<proteinExistence type="inferred from homology"/>
<comment type="caution">
    <text evidence="4">The sequence shown here is derived from an EMBL/GenBank/DDBJ whole genome shotgun (WGS) entry which is preliminary data.</text>
</comment>
<dbReference type="GO" id="GO:0006310">
    <property type="term" value="P:DNA recombination"/>
    <property type="evidence" value="ECO:0007669"/>
    <property type="project" value="UniProtKB-KW"/>
</dbReference>